<feature type="non-terminal residue" evidence="3">
    <location>
        <position position="48"/>
    </location>
</feature>
<gene>
    <name evidence="3" type="ORF">METZ01_LOCUS299754</name>
</gene>
<reference evidence="3" key="1">
    <citation type="submission" date="2018-05" db="EMBL/GenBank/DDBJ databases">
        <authorList>
            <person name="Lanie J.A."/>
            <person name="Ng W.-L."/>
            <person name="Kazmierczak K.M."/>
            <person name="Andrzejewski T.M."/>
            <person name="Davidsen T.M."/>
            <person name="Wayne K.J."/>
            <person name="Tettelin H."/>
            <person name="Glass J.I."/>
            <person name="Rusch D."/>
            <person name="Podicherti R."/>
            <person name="Tsui H.-C.T."/>
            <person name="Winkler M.E."/>
        </authorList>
    </citation>
    <scope>NUCLEOTIDE SEQUENCE</scope>
</reference>
<dbReference type="InterPro" id="IPR046358">
    <property type="entry name" value="Flagellin_C"/>
</dbReference>
<dbReference type="Gene3D" id="1.20.1330.10">
    <property type="entry name" value="f41 fragment of flagellin, N-terminal domain"/>
    <property type="match status" value="1"/>
</dbReference>
<evidence type="ECO:0000256" key="1">
    <source>
        <dbReference type="SAM" id="MobiDB-lite"/>
    </source>
</evidence>
<organism evidence="3">
    <name type="scientific">marine metagenome</name>
    <dbReference type="NCBI Taxonomy" id="408172"/>
    <lineage>
        <taxon>unclassified sequences</taxon>
        <taxon>metagenomes</taxon>
        <taxon>ecological metagenomes</taxon>
    </lineage>
</organism>
<evidence type="ECO:0000259" key="2">
    <source>
        <dbReference type="Pfam" id="PF00700"/>
    </source>
</evidence>
<evidence type="ECO:0000313" key="3">
    <source>
        <dbReference type="EMBL" id="SVC46900.1"/>
    </source>
</evidence>
<feature type="domain" description="Flagellin C-terminal" evidence="2">
    <location>
        <begin position="2"/>
        <end position="46"/>
    </location>
</feature>
<sequence>MINQERSYLGSMQNRLAFTMTNLTSQTQNMEASRSSIQDTDFAADAAD</sequence>
<name>A0A382ME11_9ZZZZ</name>
<dbReference type="AlphaFoldDB" id="A0A382ME11"/>
<dbReference type="EMBL" id="UINC01092911">
    <property type="protein sequence ID" value="SVC46900.1"/>
    <property type="molecule type" value="Genomic_DNA"/>
</dbReference>
<proteinExistence type="predicted"/>
<dbReference type="SUPFAM" id="SSF64518">
    <property type="entry name" value="Phase 1 flagellin"/>
    <property type="match status" value="1"/>
</dbReference>
<feature type="compositionally biased region" description="Polar residues" evidence="1">
    <location>
        <begin position="27"/>
        <end position="39"/>
    </location>
</feature>
<dbReference type="Pfam" id="PF00700">
    <property type="entry name" value="Flagellin_C"/>
    <property type="match status" value="1"/>
</dbReference>
<feature type="region of interest" description="Disordered" evidence="1">
    <location>
        <begin position="27"/>
        <end position="48"/>
    </location>
</feature>
<accession>A0A382ME11</accession>
<protein>
    <recommendedName>
        <fullName evidence="2">Flagellin C-terminal domain-containing protein</fullName>
    </recommendedName>
</protein>